<comment type="caution">
    <text evidence="3">The sequence shown here is derived from an EMBL/GenBank/DDBJ whole genome shotgun (WGS) entry which is preliminary data.</text>
</comment>
<organism evidence="3 4">
    <name type="scientific">Diploscapter pachys</name>
    <dbReference type="NCBI Taxonomy" id="2018661"/>
    <lineage>
        <taxon>Eukaryota</taxon>
        <taxon>Metazoa</taxon>
        <taxon>Ecdysozoa</taxon>
        <taxon>Nematoda</taxon>
        <taxon>Chromadorea</taxon>
        <taxon>Rhabditida</taxon>
        <taxon>Rhabditina</taxon>
        <taxon>Rhabditomorpha</taxon>
        <taxon>Rhabditoidea</taxon>
        <taxon>Rhabditidae</taxon>
        <taxon>Diploscapter</taxon>
    </lineage>
</organism>
<sequence length="207" mass="21714">MYYLTILIALAQINLGSFFLHPQNGGGLDFGLSQAANILGFGGDRSFKFIGNSNGVGIESGNGALVGGQRVGVDSGLGVAANRGVDLGSQLQFGNQPSAPHPLGQLGSFFDNARSFFQNLGGMLIPSQPSGSSLVPSPTQSPIITSMTPRSGIASPFPTVRPDPEEESGKPGSDTDNDIEDIIFKQSTERPRQLPGMIELTDSFDEE</sequence>
<dbReference type="EMBL" id="LIAE01006547">
    <property type="protein sequence ID" value="PAV87812.1"/>
    <property type="molecule type" value="Genomic_DNA"/>
</dbReference>
<feature type="region of interest" description="Disordered" evidence="1">
    <location>
        <begin position="128"/>
        <end position="207"/>
    </location>
</feature>
<feature type="compositionally biased region" description="Polar residues" evidence="1">
    <location>
        <begin position="128"/>
        <end position="149"/>
    </location>
</feature>
<accession>A0A2A2LNK8</accession>
<name>A0A2A2LNK8_9BILA</name>
<reference evidence="3 4" key="1">
    <citation type="journal article" date="2017" name="Curr. Biol.">
        <title>Genome architecture and evolution of a unichromosomal asexual nematode.</title>
        <authorList>
            <person name="Fradin H."/>
            <person name="Zegar C."/>
            <person name="Gutwein M."/>
            <person name="Lucas J."/>
            <person name="Kovtun M."/>
            <person name="Corcoran D."/>
            <person name="Baugh L.R."/>
            <person name="Kiontke K."/>
            <person name="Gunsalus K."/>
            <person name="Fitch D.H."/>
            <person name="Piano F."/>
        </authorList>
    </citation>
    <scope>NUCLEOTIDE SEQUENCE [LARGE SCALE GENOMIC DNA]</scope>
    <source>
        <strain evidence="3">PF1309</strain>
    </source>
</reference>
<dbReference type="OrthoDB" id="5825015at2759"/>
<evidence type="ECO:0000313" key="3">
    <source>
        <dbReference type="EMBL" id="PAV87812.1"/>
    </source>
</evidence>
<feature type="chain" id="PRO_5012810386" evidence="2">
    <location>
        <begin position="17"/>
        <end position="207"/>
    </location>
</feature>
<evidence type="ECO:0000256" key="1">
    <source>
        <dbReference type="SAM" id="MobiDB-lite"/>
    </source>
</evidence>
<dbReference type="Proteomes" id="UP000218231">
    <property type="component" value="Unassembled WGS sequence"/>
</dbReference>
<dbReference type="AlphaFoldDB" id="A0A2A2LNK8"/>
<evidence type="ECO:0000256" key="2">
    <source>
        <dbReference type="SAM" id="SignalP"/>
    </source>
</evidence>
<dbReference type="STRING" id="2018661.A0A2A2LNK8"/>
<keyword evidence="4" id="KW-1185">Reference proteome</keyword>
<keyword evidence="2" id="KW-0732">Signal</keyword>
<evidence type="ECO:0000313" key="4">
    <source>
        <dbReference type="Proteomes" id="UP000218231"/>
    </source>
</evidence>
<feature type="signal peptide" evidence="2">
    <location>
        <begin position="1"/>
        <end position="16"/>
    </location>
</feature>
<proteinExistence type="predicted"/>
<protein>
    <submittedName>
        <fullName evidence="3">Uncharacterized protein</fullName>
    </submittedName>
</protein>
<gene>
    <name evidence="3" type="ORF">WR25_11870</name>
</gene>